<accession>A0ABY4YV81</accession>
<evidence type="ECO:0000313" key="3">
    <source>
        <dbReference type="Proteomes" id="UP001056455"/>
    </source>
</evidence>
<dbReference type="PANTHER" id="PTHR48079">
    <property type="entry name" value="PROTEIN YEEZ"/>
    <property type="match status" value="1"/>
</dbReference>
<sequence>MKVLLAGASGAIGLPLVQQLKAAGHDVTAIHRSATGRARLTAAGATPLQVDVLDQPALLAALEGLSGDAVISQLTSMKKSPMTHNDLTATNRLRTEGTANLLVAAERIGAVRFVTQSMVFGYGYGDFGGRVLTEDDEFAPPGRGRFEEHLAAMRSNEDQVLGATNVQGVALRYGLFYGPGAAGETLVNAVRRRRMPVIRSGGVQPWVHIEDAATATVAALERGTGGAAYNIVDDEPVSFSDLITATAAALGAPRPLVMPSWLLSATPYAKAIMTGGLRASNARARDELGWAPRWPTYRDGIATLVTDDPGSGGAA</sequence>
<protein>
    <submittedName>
        <fullName evidence="2">NAD(P)-dependent oxidoreductase</fullName>
    </submittedName>
</protein>
<evidence type="ECO:0000259" key="1">
    <source>
        <dbReference type="Pfam" id="PF01370"/>
    </source>
</evidence>
<dbReference type="RefSeq" id="WP_252593541.1">
    <property type="nucleotide sequence ID" value="NZ_CP099489.1"/>
</dbReference>
<dbReference type="Pfam" id="PF01370">
    <property type="entry name" value="Epimerase"/>
    <property type="match status" value="1"/>
</dbReference>
<dbReference type="InterPro" id="IPR036291">
    <property type="entry name" value="NAD(P)-bd_dom_sf"/>
</dbReference>
<gene>
    <name evidence="2" type="ORF">NF556_00440</name>
</gene>
<feature type="domain" description="NAD-dependent epimerase/dehydratase" evidence="1">
    <location>
        <begin position="3"/>
        <end position="231"/>
    </location>
</feature>
<dbReference type="InterPro" id="IPR001509">
    <property type="entry name" value="Epimerase_deHydtase"/>
</dbReference>
<organism evidence="2 3">
    <name type="scientific">Ornithinimicrobium faecis</name>
    <dbReference type="NCBI Taxonomy" id="2934158"/>
    <lineage>
        <taxon>Bacteria</taxon>
        <taxon>Bacillati</taxon>
        <taxon>Actinomycetota</taxon>
        <taxon>Actinomycetes</taxon>
        <taxon>Micrococcales</taxon>
        <taxon>Ornithinimicrobiaceae</taxon>
        <taxon>Ornithinimicrobium</taxon>
    </lineage>
</organism>
<dbReference type="Proteomes" id="UP001056455">
    <property type="component" value="Chromosome"/>
</dbReference>
<dbReference type="SUPFAM" id="SSF51735">
    <property type="entry name" value="NAD(P)-binding Rossmann-fold domains"/>
    <property type="match status" value="1"/>
</dbReference>
<dbReference type="PANTHER" id="PTHR48079:SF6">
    <property type="entry name" value="NAD(P)-BINDING DOMAIN-CONTAINING PROTEIN-RELATED"/>
    <property type="match status" value="1"/>
</dbReference>
<dbReference type="EMBL" id="CP099489">
    <property type="protein sequence ID" value="USQ80165.1"/>
    <property type="molecule type" value="Genomic_DNA"/>
</dbReference>
<dbReference type="InterPro" id="IPR051783">
    <property type="entry name" value="NAD(P)-dependent_oxidoreduct"/>
</dbReference>
<dbReference type="Gene3D" id="3.40.50.720">
    <property type="entry name" value="NAD(P)-binding Rossmann-like Domain"/>
    <property type="match status" value="1"/>
</dbReference>
<keyword evidence="3" id="KW-1185">Reference proteome</keyword>
<name>A0ABY4YV81_9MICO</name>
<reference evidence="2" key="1">
    <citation type="submission" date="2022-06" db="EMBL/GenBank/DDBJ databases">
        <title>Ornithinimicrobium HY1793.</title>
        <authorList>
            <person name="Huang Y."/>
        </authorList>
    </citation>
    <scope>NUCLEOTIDE SEQUENCE</scope>
    <source>
        <strain evidence="2">HY1793</strain>
    </source>
</reference>
<evidence type="ECO:0000313" key="2">
    <source>
        <dbReference type="EMBL" id="USQ80165.1"/>
    </source>
</evidence>
<proteinExistence type="predicted"/>